<proteinExistence type="predicted"/>
<accession>A0ABR3V048</accession>
<keyword evidence="2" id="KW-0812">Transmembrane</keyword>
<dbReference type="Proteomes" id="UP001586593">
    <property type="component" value="Unassembled WGS sequence"/>
</dbReference>
<evidence type="ECO:0000256" key="1">
    <source>
        <dbReference type="SAM" id="MobiDB-lite"/>
    </source>
</evidence>
<dbReference type="EMBL" id="JAZHXJ010003446">
    <property type="protein sequence ID" value="KAL1835161.1"/>
    <property type="molecule type" value="Genomic_DNA"/>
</dbReference>
<feature type="transmembrane region" description="Helical" evidence="2">
    <location>
        <begin position="148"/>
        <end position="167"/>
    </location>
</feature>
<comment type="caution">
    <text evidence="3">The sequence shown here is derived from an EMBL/GenBank/DDBJ whole genome shotgun (WGS) entry which is preliminary data.</text>
</comment>
<evidence type="ECO:0000313" key="4">
    <source>
        <dbReference type="Proteomes" id="UP001586593"/>
    </source>
</evidence>
<feature type="compositionally biased region" description="Low complexity" evidence="1">
    <location>
        <begin position="25"/>
        <end position="43"/>
    </location>
</feature>
<feature type="region of interest" description="Disordered" evidence="1">
    <location>
        <begin position="117"/>
        <end position="142"/>
    </location>
</feature>
<keyword evidence="2" id="KW-0472">Membrane</keyword>
<reference evidence="3 4" key="1">
    <citation type="journal article" date="2024" name="Commun. Biol.">
        <title>Comparative genomic analysis of thermophilic fungi reveals convergent evolutionary adaptations and gene losses.</title>
        <authorList>
            <person name="Steindorff A.S."/>
            <person name="Aguilar-Pontes M.V."/>
            <person name="Robinson A.J."/>
            <person name="Andreopoulos B."/>
            <person name="LaButti K."/>
            <person name="Kuo A."/>
            <person name="Mondo S."/>
            <person name="Riley R."/>
            <person name="Otillar R."/>
            <person name="Haridas S."/>
            <person name="Lipzen A."/>
            <person name="Grimwood J."/>
            <person name="Schmutz J."/>
            <person name="Clum A."/>
            <person name="Reid I.D."/>
            <person name="Moisan M.C."/>
            <person name="Butler G."/>
            <person name="Nguyen T.T.M."/>
            <person name="Dewar K."/>
            <person name="Conant G."/>
            <person name="Drula E."/>
            <person name="Henrissat B."/>
            <person name="Hansel C."/>
            <person name="Singer S."/>
            <person name="Hutchinson M.I."/>
            <person name="de Vries R.P."/>
            <person name="Natvig D.O."/>
            <person name="Powell A.J."/>
            <person name="Tsang A."/>
            <person name="Grigoriev I.V."/>
        </authorList>
    </citation>
    <scope>NUCLEOTIDE SEQUENCE [LARGE SCALE GENOMIC DNA]</scope>
    <source>
        <strain evidence="3 4">ATCC 24622</strain>
    </source>
</reference>
<keyword evidence="4" id="KW-1185">Reference proteome</keyword>
<gene>
    <name evidence="3" type="ORF">VTK73DRAFT_6132</name>
</gene>
<organism evidence="3 4">
    <name type="scientific">Phialemonium thermophilum</name>
    <dbReference type="NCBI Taxonomy" id="223376"/>
    <lineage>
        <taxon>Eukaryota</taxon>
        <taxon>Fungi</taxon>
        <taxon>Dikarya</taxon>
        <taxon>Ascomycota</taxon>
        <taxon>Pezizomycotina</taxon>
        <taxon>Sordariomycetes</taxon>
        <taxon>Sordariomycetidae</taxon>
        <taxon>Cephalothecales</taxon>
        <taxon>Cephalothecaceae</taxon>
        <taxon>Phialemonium</taxon>
    </lineage>
</organism>
<evidence type="ECO:0000313" key="3">
    <source>
        <dbReference type="EMBL" id="KAL1835161.1"/>
    </source>
</evidence>
<feature type="region of interest" description="Disordered" evidence="1">
    <location>
        <begin position="1"/>
        <end position="48"/>
    </location>
</feature>
<protein>
    <submittedName>
        <fullName evidence="3">Uncharacterized protein</fullName>
    </submittedName>
</protein>
<name>A0ABR3V048_9PEZI</name>
<keyword evidence="2" id="KW-1133">Transmembrane helix</keyword>
<evidence type="ECO:0000256" key="2">
    <source>
        <dbReference type="SAM" id="Phobius"/>
    </source>
</evidence>
<sequence length="173" mass="18836">MRKSILGEEVLPDVVETKEGDEEATATATSTTSSSSSSSSSSSRRPLTEPAAASKIQWWWRAALRRRAFAEFASLGLTIDGVRETSFEQVTEILSREEVLVATAKVLRICGLKEGERLSHSRTPRPGAEQHAQRHAGRQGTGWTRSGTITITIIVILIIIITIVTAHPTQRSG</sequence>